<dbReference type="PANTHER" id="PTHR22942:SF30">
    <property type="entry name" value="MEIOTIC RECOMBINATION PROTEIN DMC1_LIM15 HOMOLOG"/>
    <property type="match status" value="1"/>
</dbReference>
<dbReference type="GO" id="GO:0003690">
    <property type="term" value="F:double-stranded DNA binding"/>
    <property type="evidence" value="ECO:0007669"/>
    <property type="project" value="TreeGrafter"/>
</dbReference>
<dbReference type="SMART" id="SM00382">
    <property type="entry name" value="AAA"/>
    <property type="match status" value="1"/>
</dbReference>
<evidence type="ECO:0000313" key="13">
    <source>
        <dbReference type="EMBL" id="KAK9829745.1"/>
    </source>
</evidence>
<evidence type="ECO:0000259" key="12">
    <source>
        <dbReference type="PROSITE" id="PS50163"/>
    </source>
</evidence>
<comment type="similarity">
    <text evidence="2">Belongs to the RecA family. DMC1 subfamily.</text>
</comment>
<dbReference type="InterPro" id="IPR011940">
    <property type="entry name" value="Dmc1"/>
</dbReference>
<feature type="domain" description="RecA family profile 2" evidence="12">
    <location>
        <begin position="280"/>
        <end position="343"/>
    </location>
</feature>
<dbReference type="SUPFAM" id="SSF47794">
    <property type="entry name" value="Rad51 N-terminal domain-like"/>
    <property type="match status" value="1"/>
</dbReference>
<evidence type="ECO:0000256" key="6">
    <source>
        <dbReference type="ARBA" id="ARBA00023242"/>
    </source>
</evidence>
<dbReference type="GO" id="GO:0070192">
    <property type="term" value="P:chromosome organization involved in meiotic cell cycle"/>
    <property type="evidence" value="ECO:0007669"/>
    <property type="project" value="TreeGrafter"/>
</dbReference>
<comment type="caution">
    <text evidence="13">The sequence shown here is derived from an EMBL/GenBank/DDBJ whole genome shotgun (WGS) entry which is preliminary data.</text>
</comment>
<dbReference type="InterPro" id="IPR020588">
    <property type="entry name" value="RecA_ATP-bd"/>
</dbReference>
<evidence type="ECO:0000256" key="3">
    <source>
        <dbReference type="ARBA" id="ARBA00022741"/>
    </source>
</evidence>
<dbReference type="Proteomes" id="UP001489004">
    <property type="component" value="Unassembled WGS sequence"/>
</dbReference>
<dbReference type="GO" id="GO:0005524">
    <property type="term" value="F:ATP binding"/>
    <property type="evidence" value="ECO:0007669"/>
    <property type="project" value="UniProtKB-KW"/>
</dbReference>
<dbReference type="InterPro" id="IPR013632">
    <property type="entry name" value="Rad51_C"/>
</dbReference>
<dbReference type="Pfam" id="PF14520">
    <property type="entry name" value="HHH_5"/>
    <property type="match status" value="1"/>
</dbReference>
<dbReference type="AlphaFoldDB" id="A0AAW1R879"/>
<evidence type="ECO:0008006" key="15">
    <source>
        <dbReference type="Google" id="ProtNLM"/>
    </source>
</evidence>
<dbReference type="GO" id="GO:0006312">
    <property type="term" value="P:mitotic recombination"/>
    <property type="evidence" value="ECO:0007669"/>
    <property type="project" value="TreeGrafter"/>
</dbReference>
<evidence type="ECO:0000256" key="10">
    <source>
        <dbReference type="SAM" id="MobiDB-lite"/>
    </source>
</evidence>
<comment type="subcellular location">
    <subcellularLocation>
        <location evidence="1">Nucleus</location>
    </subcellularLocation>
</comment>
<keyword evidence="6" id="KW-0539">Nucleus</keyword>
<name>A0AAW1R879_9CHLO</name>
<evidence type="ECO:0000256" key="7">
    <source>
        <dbReference type="ARBA" id="ARBA00023254"/>
    </source>
</evidence>
<dbReference type="NCBIfam" id="TIGR02238">
    <property type="entry name" value="recomb_DMC1"/>
    <property type="match status" value="1"/>
</dbReference>
<dbReference type="Gene3D" id="3.40.50.300">
    <property type="entry name" value="P-loop containing nucleotide triphosphate hydrolases"/>
    <property type="match status" value="1"/>
</dbReference>
<dbReference type="PROSITE" id="PS50162">
    <property type="entry name" value="RECA_2"/>
    <property type="match status" value="1"/>
</dbReference>
<evidence type="ECO:0000256" key="9">
    <source>
        <dbReference type="RuleBase" id="RU003422"/>
    </source>
</evidence>
<keyword evidence="3 9" id="KW-0547">Nucleotide-binding</keyword>
<dbReference type="Pfam" id="PF08423">
    <property type="entry name" value="Rad51"/>
    <property type="match status" value="1"/>
</dbReference>
<dbReference type="InterPro" id="IPR027417">
    <property type="entry name" value="P-loop_NTPase"/>
</dbReference>
<dbReference type="GO" id="GO:0140664">
    <property type="term" value="F:ATP-dependent DNA damage sensor activity"/>
    <property type="evidence" value="ECO:0007669"/>
    <property type="project" value="InterPro"/>
</dbReference>
<dbReference type="PIRSF" id="PIRSF005856">
    <property type="entry name" value="Rad51"/>
    <property type="match status" value="1"/>
</dbReference>
<protein>
    <recommendedName>
        <fullName evidence="15">DNA meiotic recombinase 1</fullName>
    </recommendedName>
</protein>
<dbReference type="SUPFAM" id="SSF52540">
    <property type="entry name" value="P-loop containing nucleoside triphosphate hydrolases"/>
    <property type="match status" value="1"/>
</dbReference>
<proteinExistence type="inferred from homology"/>
<accession>A0AAW1R879</accession>
<dbReference type="PANTHER" id="PTHR22942">
    <property type="entry name" value="RECA/RAD51/RADA DNA STRAND-PAIRING FAMILY MEMBER"/>
    <property type="match status" value="1"/>
</dbReference>
<dbReference type="FunFam" id="1.10.150.20:FF:000126">
    <property type="entry name" value="DNA repair protein RAD51 homolog"/>
    <property type="match status" value="1"/>
</dbReference>
<dbReference type="Gene3D" id="1.10.150.20">
    <property type="entry name" value="5' to 3' exonuclease, C-terminal subdomain"/>
    <property type="match status" value="1"/>
</dbReference>
<sequence length="343" mass="37655">MAEAQLATNEQHVVEGQEEEAEEFDSIERLQELGINAGDIKKAREGGFYTCQALLMNTKKKLTEIKGLSEAKIDKMVEAAKKLCPTMGWQSAKEVEMQRNKDIVKISTGAQAVNELLGGGIESRAITEIFGEYRTGKTQICLTMCVTTQMAVEDGGGFGKVAFIDTEGTFRPDRIRPIAERFGMDADAVLDNIIHARAYTHEQQLELLTPLAAKMSEEPFKLLIMDSITANLRTDFSGRGELADRQQKLGQMMAKLKKIAEEFNVAIVITNQVMSDPSGGAMFVADPKKPVGGHVIAHASTIRLSLRKGKAEQRIMKVVDAPNLPEAEASYQISPEGVADYMD</sequence>
<organism evidence="13 14">
    <name type="scientific">[Myrmecia] bisecta</name>
    <dbReference type="NCBI Taxonomy" id="41462"/>
    <lineage>
        <taxon>Eukaryota</taxon>
        <taxon>Viridiplantae</taxon>
        <taxon>Chlorophyta</taxon>
        <taxon>core chlorophytes</taxon>
        <taxon>Trebouxiophyceae</taxon>
        <taxon>Trebouxiales</taxon>
        <taxon>Trebouxiaceae</taxon>
        <taxon>Myrmecia</taxon>
    </lineage>
</organism>
<dbReference type="NCBIfam" id="NF003301">
    <property type="entry name" value="PRK04301.1"/>
    <property type="match status" value="1"/>
</dbReference>
<dbReference type="InterPro" id="IPR020587">
    <property type="entry name" value="RecA_monomer-monomer_interface"/>
</dbReference>
<dbReference type="GO" id="GO:0000150">
    <property type="term" value="F:DNA strand exchange activity"/>
    <property type="evidence" value="ECO:0007669"/>
    <property type="project" value="InterPro"/>
</dbReference>
<dbReference type="GO" id="GO:0042148">
    <property type="term" value="P:DNA strand invasion"/>
    <property type="evidence" value="ECO:0007669"/>
    <property type="project" value="TreeGrafter"/>
</dbReference>
<gene>
    <name evidence="13" type="ORF">WJX72_007642</name>
</gene>
<dbReference type="InterPro" id="IPR003593">
    <property type="entry name" value="AAA+_ATPase"/>
</dbReference>
<keyword evidence="7" id="KW-0469">Meiosis</keyword>
<evidence type="ECO:0000256" key="4">
    <source>
        <dbReference type="ARBA" id="ARBA00022840"/>
    </source>
</evidence>
<dbReference type="GO" id="GO:0007131">
    <property type="term" value="P:reciprocal meiotic recombination"/>
    <property type="evidence" value="ECO:0007669"/>
    <property type="project" value="InterPro"/>
</dbReference>
<dbReference type="InterPro" id="IPR016467">
    <property type="entry name" value="DNA_recomb/repair_RecA-like"/>
</dbReference>
<dbReference type="EMBL" id="JALJOR010000001">
    <property type="protein sequence ID" value="KAK9829745.1"/>
    <property type="molecule type" value="Genomic_DNA"/>
</dbReference>
<evidence type="ECO:0000259" key="11">
    <source>
        <dbReference type="PROSITE" id="PS50162"/>
    </source>
</evidence>
<evidence type="ECO:0000313" key="14">
    <source>
        <dbReference type="Proteomes" id="UP001489004"/>
    </source>
</evidence>
<dbReference type="GO" id="GO:0000730">
    <property type="term" value="P:DNA recombinase assembly"/>
    <property type="evidence" value="ECO:0007669"/>
    <property type="project" value="TreeGrafter"/>
</dbReference>
<dbReference type="GO" id="GO:0000794">
    <property type="term" value="C:condensed nuclear chromosome"/>
    <property type="evidence" value="ECO:0007669"/>
    <property type="project" value="TreeGrafter"/>
</dbReference>
<evidence type="ECO:0000256" key="1">
    <source>
        <dbReference type="ARBA" id="ARBA00004123"/>
    </source>
</evidence>
<feature type="region of interest" description="Disordered" evidence="10">
    <location>
        <begin position="1"/>
        <end position="23"/>
    </location>
</feature>
<keyword evidence="14" id="KW-1185">Reference proteome</keyword>
<dbReference type="PROSITE" id="PS50163">
    <property type="entry name" value="RECA_3"/>
    <property type="match status" value="1"/>
</dbReference>
<keyword evidence="8" id="KW-0131">Cell cycle</keyword>
<evidence type="ECO:0000256" key="2">
    <source>
        <dbReference type="ARBA" id="ARBA00008897"/>
    </source>
</evidence>
<evidence type="ECO:0000256" key="8">
    <source>
        <dbReference type="ARBA" id="ARBA00023306"/>
    </source>
</evidence>
<dbReference type="FunFam" id="3.40.50.300:FF:000239">
    <property type="entry name" value="Meiotic recombination protein DMC1"/>
    <property type="match status" value="1"/>
</dbReference>
<dbReference type="InterPro" id="IPR010995">
    <property type="entry name" value="DNA_repair_Rad51/TF_NusA_a-hlx"/>
</dbReference>
<keyword evidence="4 9" id="KW-0067">ATP-binding</keyword>
<reference evidence="13 14" key="1">
    <citation type="journal article" date="2024" name="Nat. Commun.">
        <title>Phylogenomics reveals the evolutionary origins of lichenization in chlorophyte algae.</title>
        <authorList>
            <person name="Puginier C."/>
            <person name="Libourel C."/>
            <person name="Otte J."/>
            <person name="Skaloud P."/>
            <person name="Haon M."/>
            <person name="Grisel S."/>
            <person name="Petersen M."/>
            <person name="Berrin J.G."/>
            <person name="Delaux P.M."/>
            <person name="Dal Grande F."/>
            <person name="Keller J."/>
        </authorList>
    </citation>
    <scope>NUCLEOTIDE SEQUENCE [LARGE SCALE GENOMIC DNA]</scope>
    <source>
        <strain evidence="13 14">SAG 2043</strain>
    </source>
</reference>
<evidence type="ECO:0000256" key="5">
    <source>
        <dbReference type="ARBA" id="ARBA00023125"/>
    </source>
</evidence>
<keyword evidence="5" id="KW-0238">DNA-binding</keyword>
<dbReference type="GO" id="GO:0003697">
    <property type="term" value="F:single-stranded DNA binding"/>
    <property type="evidence" value="ECO:0007669"/>
    <property type="project" value="TreeGrafter"/>
</dbReference>
<feature type="domain" description="RecA family profile 1" evidence="11">
    <location>
        <begin position="102"/>
        <end position="273"/>
    </location>
</feature>